<keyword evidence="1" id="KW-0812">Transmembrane</keyword>
<dbReference type="Gene3D" id="3.20.20.80">
    <property type="entry name" value="Glycosidases"/>
    <property type="match status" value="1"/>
</dbReference>
<dbReference type="Proteomes" id="UP001347796">
    <property type="component" value="Unassembled WGS sequence"/>
</dbReference>
<gene>
    <name evidence="3" type="ORF">SNE40_009970</name>
</gene>
<keyword evidence="4" id="KW-1185">Reference proteome</keyword>
<accession>A0AAN8K009</accession>
<dbReference type="Gene3D" id="2.60.40.1180">
    <property type="entry name" value="Golgi alpha-mannosidase II"/>
    <property type="match status" value="1"/>
</dbReference>
<organism evidence="3 4">
    <name type="scientific">Patella caerulea</name>
    <name type="common">Rayed Mediterranean limpet</name>
    <dbReference type="NCBI Taxonomy" id="87958"/>
    <lineage>
        <taxon>Eukaryota</taxon>
        <taxon>Metazoa</taxon>
        <taxon>Spiralia</taxon>
        <taxon>Lophotrochozoa</taxon>
        <taxon>Mollusca</taxon>
        <taxon>Gastropoda</taxon>
        <taxon>Patellogastropoda</taxon>
        <taxon>Patelloidea</taxon>
        <taxon>Patellidae</taxon>
        <taxon>Patella</taxon>
    </lineage>
</organism>
<evidence type="ECO:0000313" key="3">
    <source>
        <dbReference type="EMBL" id="KAK6182243.1"/>
    </source>
</evidence>
<dbReference type="InterPro" id="IPR006047">
    <property type="entry name" value="GH13_cat_dom"/>
</dbReference>
<evidence type="ECO:0000259" key="2">
    <source>
        <dbReference type="SMART" id="SM00642"/>
    </source>
</evidence>
<dbReference type="SMART" id="SM00642">
    <property type="entry name" value="Aamy"/>
    <property type="match status" value="1"/>
</dbReference>
<dbReference type="AlphaFoldDB" id="A0AAN8K009"/>
<dbReference type="InterPro" id="IPR013780">
    <property type="entry name" value="Glyco_hydro_b"/>
</dbReference>
<dbReference type="GO" id="GO:0005975">
    <property type="term" value="P:carbohydrate metabolic process"/>
    <property type="evidence" value="ECO:0007669"/>
    <property type="project" value="InterPro"/>
</dbReference>
<keyword evidence="1" id="KW-0472">Membrane</keyword>
<name>A0AAN8K009_PATCE</name>
<evidence type="ECO:0000256" key="1">
    <source>
        <dbReference type="SAM" id="Phobius"/>
    </source>
</evidence>
<dbReference type="PANTHER" id="PTHR10357:SF179">
    <property type="entry name" value="NEUTRAL AND BASIC AMINO ACID TRANSPORT PROTEIN RBAT"/>
    <property type="match status" value="1"/>
</dbReference>
<evidence type="ECO:0000313" key="4">
    <source>
        <dbReference type="Proteomes" id="UP001347796"/>
    </source>
</evidence>
<dbReference type="InterPro" id="IPR017853">
    <property type="entry name" value="GH"/>
</dbReference>
<dbReference type="Gene3D" id="3.90.400.10">
    <property type="entry name" value="Oligo-1,6-glucosidase, Domain 2"/>
    <property type="match status" value="1"/>
</dbReference>
<sequence>MDKTGIYVVSHKPLDESRSGVDNPTFDAIDDKHQEVHFNKETPHYHSDKPYRGMGKDELLTHSSKGIWKTLRYICMIIVFLVWFGLIITVIALVLVYPRCREPGQQVWWQKKTAYRVYVRSFKDSGSDGIGDLNGIFNSLNYLKSLGVGILSLSPIYQQAANKNSDYHIINHKEINPEYGTMDDFKALVNATHERGMYLIMDFIPGFTSIEHPWFDASKDSSRNNSKRNFYLWADGAAPGSPPSNWKSIYDGSAWTFDNTTNKYYLHQREAEQPDLNLRSNEVKEEMERILLFWLDLGVDGFYIRESAMLIEDYDLRDEHPSNTSTTTDPDAYDYYDHKYTYARPENFDYFSRWRYVLNMHGNATGREMLLFADVMGDLNMNMAYYGMNNRDGVNFPLNRPFQQVTKTSDAKSIYTLLRNWLDSLPADRWSNWLGGDENVPRFSKSRAELNRPLLFLTMLLPGTPMVYYGDEIGMVDSSHLPSNDWSRDQPMRAPMQWDNSSNAGFCNQSCTTWLPVNSGYENNSVQTHAQDGKSIFNLFKNLTTLREKPTFQFGYHQLLPQGDGIIAFVRYFDGKTGYIVAVNVANKTASYDFSGTHESLPDSVSVVLTTNTAGTYSVDDELSPSHITLLPYEGIVGSWKYVAKEL</sequence>
<feature type="domain" description="Glycosyl hydrolase family 13 catalytic" evidence="2">
    <location>
        <begin position="116"/>
        <end position="502"/>
    </location>
</feature>
<dbReference type="EMBL" id="JAZGQO010000007">
    <property type="protein sequence ID" value="KAK6182243.1"/>
    <property type="molecule type" value="Genomic_DNA"/>
</dbReference>
<dbReference type="Pfam" id="PF16028">
    <property type="entry name" value="SLC3A2_N"/>
    <property type="match status" value="1"/>
</dbReference>
<reference evidence="3 4" key="1">
    <citation type="submission" date="2024-01" db="EMBL/GenBank/DDBJ databases">
        <title>The genome of the rayed Mediterranean limpet Patella caerulea (Linnaeus, 1758).</title>
        <authorList>
            <person name="Anh-Thu Weber A."/>
            <person name="Halstead-Nussloch G."/>
        </authorList>
    </citation>
    <scope>NUCLEOTIDE SEQUENCE [LARGE SCALE GENOMIC DNA]</scope>
    <source>
        <strain evidence="3">AATW-2023a</strain>
        <tissue evidence="3">Whole specimen</tissue>
    </source>
</reference>
<dbReference type="SUPFAM" id="SSF51445">
    <property type="entry name" value="(Trans)glycosidases"/>
    <property type="match status" value="1"/>
</dbReference>
<keyword evidence="1" id="KW-1133">Transmembrane helix</keyword>
<dbReference type="InterPro" id="IPR031984">
    <property type="entry name" value="SLC3A2_N"/>
</dbReference>
<proteinExistence type="predicted"/>
<protein>
    <recommendedName>
        <fullName evidence="2">Glycosyl hydrolase family 13 catalytic domain-containing protein</fullName>
    </recommendedName>
</protein>
<feature type="transmembrane region" description="Helical" evidence="1">
    <location>
        <begin position="73"/>
        <end position="97"/>
    </location>
</feature>
<dbReference type="Pfam" id="PF00128">
    <property type="entry name" value="Alpha-amylase"/>
    <property type="match status" value="1"/>
</dbReference>
<dbReference type="InterPro" id="IPR045857">
    <property type="entry name" value="O16G_dom_2"/>
</dbReference>
<comment type="caution">
    <text evidence="3">The sequence shown here is derived from an EMBL/GenBank/DDBJ whole genome shotgun (WGS) entry which is preliminary data.</text>
</comment>
<dbReference type="PANTHER" id="PTHR10357">
    <property type="entry name" value="ALPHA-AMYLASE FAMILY MEMBER"/>
    <property type="match status" value="1"/>
</dbReference>